<evidence type="ECO:0000256" key="1">
    <source>
        <dbReference type="SAM" id="MobiDB-lite"/>
    </source>
</evidence>
<dbReference type="AlphaFoldDB" id="A0A8H6QD55"/>
<accession>A0A8H6QD55</accession>
<name>A0A8H6QD55_9EURO</name>
<proteinExistence type="predicted"/>
<keyword evidence="2" id="KW-0472">Membrane</keyword>
<dbReference type="Proteomes" id="UP000630445">
    <property type="component" value="Unassembled WGS sequence"/>
</dbReference>
<reference evidence="4" key="1">
    <citation type="submission" date="2020-06" db="EMBL/GenBank/DDBJ databases">
        <title>Draft genome sequences of strains closely related to Aspergillus parafelis and Aspergillus hiratsukae.</title>
        <authorList>
            <person name="Dos Santos R.A.C."/>
            <person name="Rivero-Menendez O."/>
            <person name="Steenwyk J.L."/>
            <person name="Mead M.E."/>
            <person name="Goldman G.H."/>
            <person name="Alastruey-Izquierdo A."/>
            <person name="Rokas A."/>
        </authorList>
    </citation>
    <scope>NUCLEOTIDE SEQUENCE</scope>
    <source>
        <strain evidence="3">CNM-CM5793</strain>
        <strain evidence="4">CNM-CM6106</strain>
    </source>
</reference>
<keyword evidence="2" id="KW-0812">Transmembrane</keyword>
<evidence type="ECO:0000313" key="6">
    <source>
        <dbReference type="Proteomes" id="UP000662466"/>
    </source>
</evidence>
<keyword evidence="2" id="KW-1133">Transmembrane helix</keyword>
<organism evidence="4 6">
    <name type="scientific">Aspergillus hiratsukae</name>
    <dbReference type="NCBI Taxonomy" id="1194566"/>
    <lineage>
        <taxon>Eukaryota</taxon>
        <taxon>Fungi</taxon>
        <taxon>Dikarya</taxon>
        <taxon>Ascomycota</taxon>
        <taxon>Pezizomycotina</taxon>
        <taxon>Eurotiomycetes</taxon>
        <taxon>Eurotiomycetidae</taxon>
        <taxon>Eurotiales</taxon>
        <taxon>Aspergillaceae</taxon>
        <taxon>Aspergillus</taxon>
        <taxon>Aspergillus subgen. Fumigati</taxon>
    </lineage>
</organism>
<dbReference type="PANTHER" id="PTHR42083">
    <property type="entry name" value="MARVEL DOMAIN-CONTAINING PROTEIN"/>
    <property type="match status" value="1"/>
</dbReference>
<dbReference type="EMBL" id="JACBAF010001921">
    <property type="protein sequence ID" value="KAF7171571.1"/>
    <property type="molecule type" value="Genomic_DNA"/>
</dbReference>
<dbReference type="PANTHER" id="PTHR42083:SF1">
    <property type="entry name" value="MARVEL DOMAIN-CONTAINING PROTEIN"/>
    <property type="match status" value="1"/>
</dbReference>
<evidence type="ECO:0000313" key="4">
    <source>
        <dbReference type="EMBL" id="KAF7171571.1"/>
    </source>
</evidence>
<comment type="caution">
    <text evidence="4">The sequence shown here is derived from an EMBL/GenBank/DDBJ whole genome shotgun (WGS) entry which is preliminary data.</text>
</comment>
<sequence>MWFLALKLLRIGVKEAKKHKAKKNAANSTDPEGIDLDRSTMPTTADSTTARNPLITLLETLLRFIQFVFGLAVIGLYGQDLHSHDHPAKWVYAVVTAFLATMTAGVYLLLPFVLKGRTPLARRARVQLPLFVWESVLLRGPR</sequence>
<evidence type="ECO:0000313" key="3">
    <source>
        <dbReference type="EMBL" id="KAF7125314.1"/>
    </source>
</evidence>
<gene>
    <name evidence="3" type="ORF">CNMCM5793_001492</name>
    <name evidence="4" type="ORF">CNMCM6106_006014</name>
</gene>
<evidence type="ECO:0008006" key="7">
    <source>
        <dbReference type="Google" id="ProtNLM"/>
    </source>
</evidence>
<dbReference type="Proteomes" id="UP000662466">
    <property type="component" value="Unassembled WGS sequence"/>
</dbReference>
<dbReference type="OrthoDB" id="5363290at2759"/>
<evidence type="ECO:0000256" key="2">
    <source>
        <dbReference type="SAM" id="Phobius"/>
    </source>
</evidence>
<protein>
    <recommendedName>
        <fullName evidence="7">MARVEL domain-containing protein</fullName>
    </recommendedName>
</protein>
<feature type="region of interest" description="Disordered" evidence="1">
    <location>
        <begin position="21"/>
        <end position="47"/>
    </location>
</feature>
<feature type="transmembrane region" description="Helical" evidence="2">
    <location>
        <begin position="90"/>
        <end position="114"/>
    </location>
</feature>
<evidence type="ECO:0000313" key="5">
    <source>
        <dbReference type="Proteomes" id="UP000630445"/>
    </source>
</evidence>
<dbReference type="EMBL" id="JACBAD010001987">
    <property type="protein sequence ID" value="KAF7125314.1"/>
    <property type="molecule type" value="Genomic_DNA"/>
</dbReference>
<feature type="transmembrane region" description="Helical" evidence="2">
    <location>
        <begin position="61"/>
        <end position="78"/>
    </location>
</feature>
<keyword evidence="5" id="KW-1185">Reference proteome</keyword>